<sequence length="387" mass="43019">HLCHHPDLPELGACRLCVVENNGEIVTSCTLKAEDGMVIKTQGEKINKKRQLAMELILAAHPEECSTCPKYGKCELQVLIQYLGVGPERLRMRVKPFPKNTSNPLFDHDMTRCVLCGRCARVCQKVRKVNAIDYQKKNGEVYIGSPHEKLLIDADCKFCGACVEICPTGALMDKKELIDLNKNKETALVPCRNTCPAGTDIPTYIRLVNEGKYSEATAVIREKLPIPKILGHICSHPCEAECRRGNVNEPISIRELKLFAVENDEKEIWKKNRKQLPPTGKKVGIIGAGPAGLSAAYYLKKQGHDVTVYEALPYVGGMTRVGIPEYRLPRDVIEEEANLIKEIGVEIVTNKRIENFESLLNEGYDVVLAAIGAHKGIRLPIEGNDLD</sequence>
<dbReference type="GO" id="GO:0016491">
    <property type="term" value="F:oxidoreductase activity"/>
    <property type="evidence" value="ECO:0007669"/>
    <property type="project" value="InterPro"/>
</dbReference>
<reference evidence="8" key="2">
    <citation type="journal article" date="2022" name="Nat. Biotechnol.">
        <title>Carbon-negative production of acetone and isopropanol by gas fermentation at industrial pilot scale.</title>
        <authorList>
            <person name="Liew F.E."/>
            <person name="Nogle R."/>
            <person name="Abdalla T."/>
            <person name="Rasor B.J."/>
            <person name="Canter C."/>
            <person name="Jensen R.O."/>
            <person name="Wang L."/>
            <person name="Strutz J."/>
            <person name="Chirania P."/>
            <person name="De Tissera S."/>
            <person name="Mueller A.P."/>
            <person name="Ruan Z."/>
            <person name="Gao A."/>
            <person name="Tran L."/>
            <person name="Engle N.L."/>
            <person name="Bromley J.C."/>
            <person name="Daniell J."/>
            <person name="Conrado R."/>
            <person name="Tschaplinski T.J."/>
            <person name="Giannone R.J."/>
            <person name="Hettich R.L."/>
            <person name="Karim A.S."/>
            <person name="Simpson S.D."/>
            <person name="Brown S.D."/>
            <person name="Leang C."/>
            <person name="Jewett M.C."/>
            <person name="Kopke M."/>
        </authorList>
    </citation>
    <scope>NUCLEOTIDE SEQUENCE</scope>
    <source>
        <strain evidence="8">DJ015</strain>
    </source>
</reference>
<evidence type="ECO:0000256" key="1">
    <source>
        <dbReference type="ARBA" id="ARBA00022485"/>
    </source>
</evidence>
<dbReference type="SMART" id="SM00929">
    <property type="entry name" value="NADH-G_4Fe-4S_3"/>
    <property type="match status" value="1"/>
</dbReference>
<evidence type="ECO:0000256" key="2">
    <source>
        <dbReference type="ARBA" id="ARBA00022723"/>
    </source>
</evidence>
<dbReference type="Gene3D" id="3.10.20.740">
    <property type="match status" value="1"/>
</dbReference>
<evidence type="ECO:0000259" key="7">
    <source>
        <dbReference type="PROSITE" id="PS51839"/>
    </source>
</evidence>
<dbReference type="FunFam" id="3.30.70.20:FF:000035">
    <property type="entry name" value="Iron hydrogenase 1"/>
    <property type="match status" value="1"/>
</dbReference>
<dbReference type="PANTHER" id="PTHR43100:SF1">
    <property type="entry name" value="GLUTAMATE SYNTHASE [NADPH] SMALL CHAIN"/>
    <property type="match status" value="1"/>
</dbReference>
<dbReference type="Gene3D" id="3.50.50.60">
    <property type="entry name" value="FAD/NAD(P)-binding domain"/>
    <property type="match status" value="1"/>
</dbReference>
<dbReference type="Pfam" id="PF10588">
    <property type="entry name" value="NADH-G_4Fe-4S_3"/>
    <property type="match status" value="1"/>
</dbReference>
<dbReference type="SUPFAM" id="SSF54862">
    <property type="entry name" value="4Fe-4S ferredoxins"/>
    <property type="match status" value="1"/>
</dbReference>
<feature type="non-terminal residue" evidence="8">
    <location>
        <position position="387"/>
    </location>
</feature>
<feature type="non-terminal residue" evidence="8">
    <location>
        <position position="1"/>
    </location>
</feature>
<keyword evidence="3" id="KW-0677">Repeat</keyword>
<reference evidence="8" key="1">
    <citation type="submission" date="2020-04" db="EMBL/GenBank/DDBJ databases">
        <authorList>
            <person name="Brown S."/>
        </authorList>
    </citation>
    <scope>NUCLEOTIDE SEQUENCE</scope>
    <source>
        <strain evidence="8">DJ015</strain>
    </source>
</reference>
<dbReference type="InterPro" id="IPR017900">
    <property type="entry name" value="4Fe4S_Fe_S_CS"/>
</dbReference>
<dbReference type="Gene3D" id="1.10.1060.10">
    <property type="entry name" value="Alpha-helical ferredoxin"/>
    <property type="match status" value="1"/>
</dbReference>
<keyword evidence="1" id="KW-0004">4Fe-4S</keyword>
<keyword evidence="4" id="KW-0408">Iron</keyword>
<dbReference type="InterPro" id="IPR054351">
    <property type="entry name" value="NADH_UbQ_OxRdtase_ferredoxin"/>
</dbReference>
<feature type="domain" description="4Fe-4S ferredoxin-type" evidence="6">
    <location>
        <begin position="102"/>
        <end position="137"/>
    </location>
</feature>
<accession>A0AAW3WIU7</accession>
<protein>
    <submittedName>
        <fullName evidence="8">NAD(P)-binding protein</fullName>
    </submittedName>
</protein>
<gene>
    <name evidence="8" type="ORF">HGI39_28315</name>
</gene>
<dbReference type="RefSeq" id="WP_185687395.1">
    <property type="nucleotide sequence ID" value="NZ_JABAGV010000504.1"/>
</dbReference>
<comment type="caution">
    <text evidence="8">The sequence shown here is derived from an EMBL/GenBank/DDBJ whole genome shotgun (WGS) entry which is preliminary data.</text>
</comment>
<evidence type="ECO:0000313" key="9">
    <source>
        <dbReference type="Proteomes" id="UP001194098"/>
    </source>
</evidence>
<evidence type="ECO:0000256" key="4">
    <source>
        <dbReference type="ARBA" id="ARBA00023004"/>
    </source>
</evidence>
<dbReference type="InterPro" id="IPR017896">
    <property type="entry name" value="4Fe4S_Fe-S-bd"/>
</dbReference>
<dbReference type="SUPFAM" id="SSF54292">
    <property type="entry name" value="2Fe-2S ferredoxin-like"/>
    <property type="match status" value="1"/>
</dbReference>
<dbReference type="PANTHER" id="PTHR43100">
    <property type="entry name" value="GLUTAMATE SYNTHASE [NADPH] SMALL CHAIN"/>
    <property type="match status" value="1"/>
</dbReference>
<dbReference type="Proteomes" id="UP001194098">
    <property type="component" value="Unassembled WGS sequence"/>
</dbReference>
<evidence type="ECO:0000256" key="3">
    <source>
        <dbReference type="ARBA" id="ARBA00022737"/>
    </source>
</evidence>
<feature type="domain" description="4Fe-4S His(Cys)3-ligated-type" evidence="7">
    <location>
        <begin position="45"/>
        <end position="84"/>
    </location>
</feature>
<dbReference type="InterPro" id="IPR036010">
    <property type="entry name" value="2Fe-2S_ferredoxin-like_sf"/>
</dbReference>
<dbReference type="InterPro" id="IPR009051">
    <property type="entry name" value="Helical_ferredxn"/>
</dbReference>
<keyword evidence="2" id="KW-0479">Metal-binding</keyword>
<dbReference type="Pfam" id="PF14691">
    <property type="entry name" value="Fer4_20"/>
    <property type="match status" value="1"/>
</dbReference>
<proteinExistence type="predicted"/>
<dbReference type="PROSITE" id="PS51379">
    <property type="entry name" value="4FE4S_FER_2"/>
    <property type="match status" value="2"/>
</dbReference>
<dbReference type="Pfam" id="PF22117">
    <property type="entry name" value="Fer4_Nqo3"/>
    <property type="match status" value="1"/>
</dbReference>
<organism evidence="8 9">
    <name type="scientific">Clostridium beijerinckii</name>
    <name type="common">Clostridium MP</name>
    <dbReference type="NCBI Taxonomy" id="1520"/>
    <lineage>
        <taxon>Bacteria</taxon>
        <taxon>Bacillati</taxon>
        <taxon>Bacillota</taxon>
        <taxon>Clostridia</taxon>
        <taxon>Eubacteriales</taxon>
        <taxon>Clostridiaceae</taxon>
        <taxon>Clostridium</taxon>
    </lineage>
</organism>
<keyword evidence="5" id="KW-0411">Iron-sulfur</keyword>
<dbReference type="InterPro" id="IPR028261">
    <property type="entry name" value="DPD_II"/>
</dbReference>
<dbReference type="PRINTS" id="PR00419">
    <property type="entry name" value="ADXRDTASE"/>
</dbReference>
<evidence type="ECO:0000256" key="5">
    <source>
        <dbReference type="ARBA" id="ARBA00023014"/>
    </source>
</evidence>
<name>A0AAW3WIU7_CLOBE</name>
<dbReference type="InterPro" id="IPR036188">
    <property type="entry name" value="FAD/NAD-bd_sf"/>
</dbReference>
<dbReference type="PROSITE" id="PS00198">
    <property type="entry name" value="4FE4S_FER_1"/>
    <property type="match status" value="1"/>
</dbReference>
<dbReference type="AlphaFoldDB" id="A0AAW3WIU7"/>
<dbReference type="EMBL" id="JABAGV010000504">
    <property type="protein sequence ID" value="MBC2478499.1"/>
    <property type="molecule type" value="Genomic_DNA"/>
</dbReference>
<dbReference type="Pfam" id="PF13450">
    <property type="entry name" value="NAD_binding_8"/>
    <property type="match status" value="1"/>
</dbReference>
<feature type="domain" description="4Fe-4S ferredoxin-type" evidence="6">
    <location>
        <begin position="148"/>
        <end position="176"/>
    </location>
</feature>
<dbReference type="SUPFAM" id="SSF46548">
    <property type="entry name" value="alpha-helical ferredoxin"/>
    <property type="match status" value="1"/>
</dbReference>
<dbReference type="InterPro" id="IPR019574">
    <property type="entry name" value="NADH_UbQ_OxRdtase_Gsu_4Fe4S-bd"/>
</dbReference>
<dbReference type="Pfam" id="PF13510">
    <property type="entry name" value="Fer2_4"/>
    <property type="match status" value="1"/>
</dbReference>
<dbReference type="Gene3D" id="3.30.70.20">
    <property type="match status" value="1"/>
</dbReference>
<evidence type="ECO:0000259" key="6">
    <source>
        <dbReference type="PROSITE" id="PS51379"/>
    </source>
</evidence>
<dbReference type="InterPro" id="IPR051394">
    <property type="entry name" value="Glutamate_Synthase"/>
</dbReference>
<dbReference type="GO" id="GO:0051539">
    <property type="term" value="F:4 iron, 4 sulfur cluster binding"/>
    <property type="evidence" value="ECO:0007669"/>
    <property type="project" value="UniProtKB-KW"/>
</dbReference>
<dbReference type="GO" id="GO:0046872">
    <property type="term" value="F:metal ion binding"/>
    <property type="evidence" value="ECO:0007669"/>
    <property type="project" value="UniProtKB-KW"/>
</dbReference>
<evidence type="ECO:0000313" key="8">
    <source>
        <dbReference type="EMBL" id="MBC2478499.1"/>
    </source>
</evidence>
<dbReference type="PROSITE" id="PS51839">
    <property type="entry name" value="4FE4S_HC3"/>
    <property type="match status" value="1"/>
</dbReference>
<dbReference type="SUPFAM" id="SSF51971">
    <property type="entry name" value="Nucleotide-binding domain"/>
    <property type="match status" value="1"/>
</dbReference>